<dbReference type="InterPro" id="IPR000281">
    <property type="entry name" value="HTH_RpiR"/>
</dbReference>
<gene>
    <name evidence="2" type="ORF">OIH86_13810</name>
</gene>
<dbReference type="PANTHER" id="PTHR30514">
    <property type="entry name" value="GLUCOKINASE"/>
    <property type="match status" value="1"/>
</dbReference>
<proteinExistence type="predicted"/>
<comment type="caution">
    <text evidence="2">The sequence shown here is derived from an EMBL/GenBank/DDBJ whole genome shotgun (WGS) entry which is preliminary data.</text>
</comment>
<dbReference type="EMBL" id="JAOYEY010000043">
    <property type="protein sequence ID" value="MCV9886709.1"/>
    <property type="molecule type" value="Genomic_DNA"/>
</dbReference>
<dbReference type="RefSeq" id="WP_264143259.1">
    <property type="nucleotide sequence ID" value="NZ_JAOYEY010000043.1"/>
</dbReference>
<reference evidence="2 3" key="1">
    <citation type="submission" date="2022-10" db="EMBL/GenBank/DDBJ databases">
        <title>Draft genome assembly of moderately radiation resistant bacterium Metabacillus halosaccharovorans.</title>
        <authorList>
            <person name="Pal S."/>
            <person name="Gopinathan A."/>
        </authorList>
    </citation>
    <scope>NUCLEOTIDE SEQUENCE [LARGE SCALE GENOMIC DNA]</scope>
    <source>
        <strain evidence="2 3">VITHBRA001</strain>
    </source>
</reference>
<dbReference type="Gene3D" id="1.10.10.10">
    <property type="entry name" value="Winged helix-like DNA-binding domain superfamily/Winged helix DNA-binding domain"/>
    <property type="match status" value="1"/>
</dbReference>
<keyword evidence="3" id="KW-1185">Reference proteome</keyword>
<dbReference type="Proteomes" id="UP001526147">
    <property type="component" value="Unassembled WGS sequence"/>
</dbReference>
<dbReference type="CDD" id="cd05013">
    <property type="entry name" value="SIS_RpiR"/>
    <property type="match status" value="1"/>
</dbReference>
<dbReference type="InterPro" id="IPR046348">
    <property type="entry name" value="SIS_dom_sf"/>
</dbReference>
<accession>A0ABT3DI26</accession>
<dbReference type="SUPFAM" id="SSF53697">
    <property type="entry name" value="SIS domain"/>
    <property type="match status" value="1"/>
</dbReference>
<evidence type="ECO:0000313" key="2">
    <source>
        <dbReference type="EMBL" id="MCV9886709.1"/>
    </source>
</evidence>
<evidence type="ECO:0000259" key="1">
    <source>
        <dbReference type="PROSITE" id="PS51071"/>
    </source>
</evidence>
<dbReference type="InterPro" id="IPR047640">
    <property type="entry name" value="RpiR-like"/>
</dbReference>
<dbReference type="PANTHER" id="PTHR30514:SF18">
    <property type="entry name" value="RPIR-FAMILY TRANSCRIPTIONAL REGULATOR"/>
    <property type="match status" value="1"/>
</dbReference>
<dbReference type="InterPro" id="IPR035472">
    <property type="entry name" value="RpiR-like_SIS"/>
</dbReference>
<dbReference type="InterPro" id="IPR036388">
    <property type="entry name" value="WH-like_DNA-bd_sf"/>
</dbReference>
<dbReference type="PROSITE" id="PS51071">
    <property type="entry name" value="HTH_RPIR"/>
    <property type="match status" value="1"/>
</dbReference>
<protein>
    <submittedName>
        <fullName evidence="2">MurR/RpiR family transcriptional regulator</fullName>
    </submittedName>
</protein>
<sequence length="271" mass="31572">MFELHTLSQSQLKIGRWILHNESTVMIATEKDIAQAVGVSVASVSRFWKIIGYENLKDYKQKLKEKRDITPAKKILKTVIDLEYTDVQSHHLNRSIHHLQSTLNHFQKDQFEEAITIIRKAKCLFIYAPGPSLSLGELLTYRLRRYGIDVKLIKWMGSEILEELIHINKQSAVLLFSFSRLLKEAEVLLKHAKDTRCSTIVISDEFMLDTPYPVDVFLYADRGEKDEFHSMIAPLFLIENLIVEIGKIEDSMIHMELLDKMRKLYKEDLPR</sequence>
<dbReference type="Pfam" id="PF01418">
    <property type="entry name" value="HTH_6"/>
    <property type="match status" value="1"/>
</dbReference>
<name>A0ABT3DI26_9BACI</name>
<evidence type="ECO:0000313" key="3">
    <source>
        <dbReference type="Proteomes" id="UP001526147"/>
    </source>
</evidence>
<organism evidence="2 3">
    <name type="scientific">Metabacillus halosaccharovorans</name>
    <dbReference type="NCBI Taxonomy" id="930124"/>
    <lineage>
        <taxon>Bacteria</taxon>
        <taxon>Bacillati</taxon>
        <taxon>Bacillota</taxon>
        <taxon>Bacilli</taxon>
        <taxon>Bacillales</taxon>
        <taxon>Bacillaceae</taxon>
        <taxon>Metabacillus</taxon>
    </lineage>
</organism>
<dbReference type="Gene3D" id="3.40.50.10490">
    <property type="entry name" value="Glucose-6-phosphate isomerase like protein, domain 1"/>
    <property type="match status" value="1"/>
</dbReference>
<feature type="domain" description="HTH rpiR-type" evidence="1">
    <location>
        <begin position="1"/>
        <end position="70"/>
    </location>
</feature>
<dbReference type="InterPro" id="IPR009057">
    <property type="entry name" value="Homeodomain-like_sf"/>
</dbReference>
<dbReference type="SUPFAM" id="SSF46689">
    <property type="entry name" value="Homeodomain-like"/>
    <property type="match status" value="1"/>
</dbReference>